<evidence type="ECO:0000313" key="3">
    <source>
        <dbReference type="EMBL" id="KAJ3574166.1"/>
    </source>
</evidence>
<dbReference type="InterPro" id="IPR049207">
    <property type="entry name" value="DUF4246_N"/>
</dbReference>
<dbReference type="Proteomes" id="UP001148614">
    <property type="component" value="Unassembled WGS sequence"/>
</dbReference>
<evidence type="ECO:0000259" key="1">
    <source>
        <dbReference type="Pfam" id="PF14033"/>
    </source>
</evidence>
<keyword evidence="4" id="KW-1185">Reference proteome</keyword>
<dbReference type="InterPro" id="IPR025340">
    <property type="entry name" value="DUF4246"/>
</dbReference>
<organism evidence="3 4">
    <name type="scientific">Xylaria arbuscula</name>
    <dbReference type="NCBI Taxonomy" id="114810"/>
    <lineage>
        <taxon>Eukaryota</taxon>
        <taxon>Fungi</taxon>
        <taxon>Dikarya</taxon>
        <taxon>Ascomycota</taxon>
        <taxon>Pezizomycotina</taxon>
        <taxon>Sordariomycetes</taxon>
        <taxon>Xylariomycetidae</taxon>
        <taxon>Xylariales</taxon>
        <taxon>Xylariaceae</taxon>
        <taxon>Xylaria</taxon>
    </lineage>
</organism>
<dbReference type="PANTHER" id="PTHR33119:SF1">
    <property type="entry name" value="FE2OG DIOXYGENASE DOMAIN-CONTAINING PROTEIN"/>
    <property type="match status" value="1"/>
</dbReference>
<comment type="caution">
    <text evidence="3">The sequence shown here is derived from an EMBL/GenBank/DDBJ whole genome shotgun (WGS) entry which is preliminary data.</text>
</comment>
<dbReference type="AlphaFoldDB" id="A0A9W8TNB9"/>
<dbReference type="InterPro" id="IPR049192">
    <property type="entry name" value="DUF4246_C"/>
</dbReference>
<reference evidence="3" key="1">
    <citation type="submission" date="2022-07" db="EMBL/GenBank/DDBJ databases">
        <title>Genome Sequence of Xylaria arbuscula.</title>
        <authorList>
            <person name="Buettner E."/>
        </authorList>
    </citation>
    <scope>NUCLEOTIDE SEQUENCE</scope>
    <source>
        <strain evidence="3">VT107</strain>
    </source>
</reference>
<name>A0A9W8TNB9_9PEZI</name>
<dbReference type="PANTHER" id="PTHR33119">
    <property type="entry name" value="IFI3P"/>
    <property type="match status" value="1"/>
</dbReference>
<accession>A0A9W8TNB9</accession>
<feature type="domain" description="DUF4246" evidence="2">
    <location>
        <begin position="10"/>
        <end position="81"/>
    </location>
</feature>
<feature type="domain" description="DUF4246" evidence="1">
    <location>
        <begin position="100"/>
        <end position="537"/>
    </location>
</feature>
<dbReference type="Pfam" id="PF14033">
    <property type="entry name" value="DUF4246"/>
    <property type="match status" value="1"/>
</dbReference>
<dbReference type="Pfam" id="PF21666">
    <property type="entry name" value="DUF4246_N"/>
    <property type="match status" value="1"/>
</dbReference>
<protein>
    <submittedName>
        <fullName evidence="3">Uncharacterized protein</fullName>
    </submittedName>
</protein>
<dbReference type="EMBL" id="JANPWZ010000630">
    <property type="protein sequence ID" value="KAJ3574166.1"/>
    <property type="molecule type" value="Genomic_DNA"/>
</dbReference>
<evidence type="ECO:0000313" key="4">
    <source>
        <dbReference type="Proteomes" id="UP001148614"/>
    </source>
</evidence>
<evidence type="ECO:0000259" key="2">
    <source>
        <dbReference type="Pfam" id="PF21666"/>
    </source>
</evidence>
<proteinExistence type="predicted"/>
<gene>
    <name evidence="3" type="ORF">NPX13_g4456</name>
</gene>
<dbReference type="VEuPathDB" id="FungiDB:F4678DRAFT_461931"/>
<sequence length="602" mass="69584">METQTPRLELPGFGKPLAESREEEMTGKFFLHALSSYRHFASDGLKVRETRMMEFMNQITDKPEWDRKVFDEDIVKKWHEEAMGITEQDIDLDEDVYMSEKMFNNCIKELRDKAAEFRDTGLVSILDAEVAVAKSDSAISASLTEQLKAAVKVLEDVPEHQKDWHPGSNDKVLDLLHPSLFPMVYGTSRVLPHGKVPLRGCAEFSGSGEVYAVPKMEPPRWRLPPYVFGSTQWLPSDIAWTKSGGAQITSYINNLHPDDHHELYGVLEQFVAAAVPLWEMCLYKCFWPDAMSARLTNTTTPRISVMPLGDEEDFYFPEGVVYDRPPLEEDEDEDDYLDSDEYFDWKMEHRVLTWPEPGDYDPTRARSPEKRPNLRSQFPDGLQVIFKLANIHLTPSDPKYDGGSLHIEGVLNDRIVATALFYYDYENITESVLTFHHPVNSDDLRMHPPQSEFTSLERWLGINSEDAALQRLGRVVTKEGRFIAFPNVLAHQVQPFELEDKSRPGHRKILAMFLVDPHTRVLSTSVVPPQRKDWWAREVRKVSPLKELPREIFDLIIGYVHGFPMSWEDALDTRELLMRERTWVKEGFDLQMEENTYNFCEH</sequence>